<keyword evidence="4" id="KW-0540">Nuclease</keyword>
<dbReference type="Pfam" id="PF02720">
    <property type="entry name" value="DUF222"/>
    <property type="match status" value="1"/>
</dbReference>
<feature type="region of interest" description="Disordered" evidence="2">
    <location>
        <begin position="222"/>
        <end position="242"/>
    </location>
</feature>
<feature type="domain" description="HNH nuclease" evidence="3">
    <location>
        <begin position="375"/>
        <end position="425"/>
    </location>
</feature>
<evidence type="ECO:0000259" key="3">
    <source>
        <dbReference type="SMART" id="SM00507"/>
    </source>
</evidence>
<feature type="region of interest" description="Disordered" evidence="2">
    <location>
        <begin position="307"/>
        <end position="347"/>
    </location>
</feature>
<dbReference type="InterPro" id="IPR002711">
    <property type="entry name" value="HNH"/>
</dbReference>
<evidence type="ECO:0000256" key="1">
    <source>
        <dbReference type="ARBA" id="ARBA00023450"/>
    </source>
</evidence>
<dbReference type="Pfam" id="PF01844">
    <property type="entry name" value="HNH"/>
    <property type="match status" value="1"/>
</dbReference>
<dbReference type="SMART" id="SM00507">
    <property type="entry name" value="HNHc"/>
    <property type="match status" value="1"/>
</dbReference>
<dbReference type="PATRIC" id="fig|1461584.3.peg.2102"/>
<dbReference type="GO" id="GO:0004519">
    <property type="term" value="F:endonuclease activity"/>
    <property type="evidence" value="ECO:0007669"/>
    <property type="project" value="UniProtKB-KW"/>
</dbReference>
<proteinExistence type="inferred from homology"/>
<gene>
    <name evidence="4" type="ORF">BN1051_02126</name>
</gene>
<reference evidence="4" key="1">
    <citation type="submission" date="2014-07" db="EMBL/GenBank/DDBJ databases">
        <authorList>
            <person name="Urmite Genomes Urmite Genomes"/>
        </authorList>
    </citation>
    <scope>NUCLEOTIDE SEQUENCE</scope>
    <source>
        <strain evidence="4">11W110_air</strain>
    </source>
</reference>
<dbReference type="EMBL" id="LN483071">
    <property type="protein sequence ID" value="CEA08768.1"/>
    <property type="molecule type" value="Genomic_DNA"/>
</dbReference>
<feature type="compositionally biased region" description="Low complexity" evidence="2">
    <location>
        <begin position="314"/>
        <end position="330"/>
    </location>
</feature>
<dbReference type="CDD" id="cd00085">
    <property type="entry name" value="HNHc"/>
    <property type="match status" value="1"/>
</dbReference>
<accession>A0A078MNF1</accession>
<dbReference type="InterPro" id="IPR003870">
    <property type="entry name" value="DUF222"/>
</dbReference>
<comment type="similarity">
    <text evidence="1">Belongs to the Rv1128c/1148c/1588c/1702c/1945/3466 family.</text>
</comment>
<name>A0A078MNF1_9MICC</name>
<keyword evidence="4" id="KW-0255">Endonuclease</keyword>
<evidence type="ECO:0000313" key="4">
    <source>
        <dbReference type="EMBL" id="CEA08768.1"/>
    </source>
</evidence>
<keyword evidence="4" id="KW-0378">Hydrolase</keyword>
<dbReference type="GO" id="GO:0003676">
    <property type="term" value="F:nucleic acid binding"/>
    <property type="evidence" value="ECO:0007669"/>
    <property type="project" value="InterPro"/>
</dbReference>
<dbReference type="Gene3D" id="1.10.30.50">
    <property type="match status" value="1"/>
</dbReference>
<dbReference type="InterPro" id="IPR003615">
    <property type="entry name" value="HNH_nuc"/>
</dbReference>
<feature type="region of interest" description="Disordered" evidence="2">
    <location>
        <begin position="434"/>
        <end position="484"/>
    </location>
</feature>
<protein>
    <submittedName>
        <fullName evidence="4">HNH endonuclease</fullName>
    </submittedName>
</protein>
<dbReference type="GO" id="GO:0008270">
    <property type="term" value="F:zinc ion binding"/>
    <property type="evidence" value="ECO:0007669"/>
    <property type="project" value="InterPro"/>
</dbReference>
<evidence type="ECO:0000256" key="2">
    <source>
        <dbReference type="SAM" id="MobiDB-lite"/>
    </source>
</evidence>
<dbReference type="AlphaFoldDB" id="A0A078MNF1"/>
<organism evidence="4">
    <name type="scientific">Arthrobacter saudimassiliensis</name>
    <dbReference type="NCBI Taxonomy" id="1461584"/>
    <lineage>
        <taxon>Bacteria</taxon>
        <taxon>Bacillati</taxon>
        <taxon>Actinomycetota</taxon>
        <taxon>Actinomycetes</taxon>
        <taxon>Micrococcales</taxon>
        <taxon>Micrococcaceae</taxon>
        <taxon>Arthrobacter</taxon>
    </lineage>
</organism>
<sequence>MSGAGQAVAELIDVLGRASVPDAELVDALRGLEDLKASAAAGQALAAVRLDASQRRAQEAAGVPRGQLGRVVGAQVALARRDSPARGGRHLGLAKALVTELPCTLAGLAAGRISEWRATLIARETACLDPADRAEVDRLIAGNLDEVERLGDRRLIGRLRRHTYRLDPRAVVNRARKAEAERYVSLRPAPDTMCWLTALLPVAQGVAVYAALSRAADSARSHAAAHPDAGGSAGAGGQPRSRGQVMADTLIERITGRDPAQPPRMEVQLVITDRTLLHGDNEPALLHGYDTVPAPWARDLVGSALAAATGPMDPGGTTVTTPKTTTAGQPADAPTARGRPRQQPSPDLTLRRLYTAPGTGELIAMDSRARAFPPGLARFIISRDQHCRTPWCGAPIRHIDHAEPYAQGGRTTASNGQGLCENCNYAKQAPGWRSRSGTAMDTLPGGTTPLGNRSKAGPSGDSAGVKGKGGDGKLNRTELTTPTGHRYVSALVSLPE</sequence>